<dbReference type="AlphaFoldDB" id="A0A2S8FCF0"/>
<evidence type="ECO:0000313" key="2">
    <source>
        <dbReference type="EMBL" id="PQO29841.1"/>
    </source>
</evidence>
<sequence length="464" mass="53007">MYRNGILSIALLLVSWTTSLSQETEKASGPFRYNEDRSFLEAADQREGQWWVPLKYISTTKGYITTGMELRARYEKLENANWGMNAGDRDGYLWLRALPTFDWHPMERTRFFGEFILAPAVDVEPMPSPIDEDISDILQAFVDIELGSEDVWRFRLGRQITEFGSGRLISTRYGTNVLRSFDTIELRKIRDQSQTFIFYGRPVEAEIGAFDDQWSRTQQLWSLYATIDLIERTDDASRSVGLDLYYIGSENTQAVFDEATGRELRHTFGTRLYGTWNSWSWNPELFIQLGEFGEKRIEAWSLAMQIGYQIHDLVFEPGFDLKVDFISGDTDPNDAKLGTFNPLYPKLKYFGESGVIAPYNLIDIHPSLSLAFSPQVNLTFDVDFLWRYSRDDALYGAGGSILRPGSAGSSRYLTTQYEGILEVVFTNNLAGTASYTLMPPGAFVQESGEAETMHFFGCELLYIY</sequence>
<comment type="caution">
    <text evidence="2">The sequence shown here is derived from an EMBL/GenBank/DDBJ whole genome shotgun (WGS) entry which is preliminary data.</text>
</comment>
<proteinExistence type="predicted"/>
<accession>A0A2S8FCF0</accession>
<reference evidence="2 3" key="1">
    <citation type="submission" date="2018-02" db="EMBL/GenBank/DDBJ databases">
        <title>Comparative genomes isolates from brazilian mangrove.</title>
        <authorList>
            <person name="Araujo J.E."/>
            <person name="Taketani R.G."/>
            <person name="Silva M.C.P."/>
            <person name="Loureco M.V."/>
            <person name="Andreote F.D."/>
        </authorList>
    </citation>
    <scope>NUCLEOTIDE SEQUENCE [LARGE SCALE GENOMIC DNA]</scope>
    <source>
        <strain evidence="2 3">Hex-1 MGV</strain>
    </source>
</reference>
<evidence type="ECO:0000259" key="1">
    <source>
        <dbReference type="Pfam" id="PF13372"/>
    </source>
</evidence>
<gene>
    <name evidence="2" type="ORF">C5Y83_27770</name>
</gene>
<dbReference type="OrthoDB" id="311329at2"/>
<dbReference type="Proteomes" id="UP000238322">
    <property type="component" value="Unassembled WGS sequence"/>
</dbReference>
<dbReference type="InterPro" id="IPR025388">
    <property type="entry name" value="Alginate_export_dom"/>
</dbReference>
<dbReference type="EMBL" id="PUHY01000015">
    <property type="protein sequence ID" value="PQO29841.1"/>
    <property type="molecule type" value="Genomic_DNA"/>
</dbReference>
<dbReference type="InterPro" id="IPR053728">
    <property type="entry name" value="Alginate_Permeability_Chnl"/>
</dbReference>
<evidence type="ECO:0000313" key="3">
    <source>
        <dbReference type="Proteomes" id="UP000238322"/>
    </source>
</evidence>
<organism evidence="2 3">
    <name type="scientific">Blastopirellula marina</name>
    <dbReference type="NCBI Taxonomy" id="124"/>
    <lineage>
        <taxon>Bacteria</taxon>
        <taxon>Pseudomonadati</taxon>
        <taxon>Planctomycetota</taxon>
        <taxon>Planctomycetia</taxon>
        <taxon>Pirellulales</taxon>
        <taxon>Pirellulaceae</taxon>
        <taxon>Blastopirellula</taxon>
    </lineage>
</organism>
<dbReference type="Pfam" id="PF13372">
    <property type="entry name" value="Alginate_exp"/>
    <property type="match status" value="1"/>
</dbReference>
<dbReference type="Gene3D" id="2.40.160.100">
    <property type="match status" value="1"/>
</dbReference>
<name>A0A2S8FCF0_9BACT</name>
<dbReference type="RefSeq" id="WP_105333035.1">
    <property type="nucleotide sequence ID" value="NZ_PUHY01000015.1"/>
</dbReference>
<protein>
    <recommendedName>
        <fullName evidence="1">Alginate export domain-containing protein</fullName>
    </recommendedName>
</protein>
<feature type="domain" description="Alginate export" evidence="1">
    <location>
        <begin position="63"/>
        <end position="454"/>
    </location>
</feature>